<dbReference type="NCBIfam" id="NF002652">
    <property type="entry name" value="PRK02318.2-5"/>
    <property type="match status" value="1"/>
</dbReference>
<feature type="binding site" evidence="7">
    <location>
        <begin position="3"/>
        <end position="14"/>
    </location>
    <ligand>
        <name>NAD(+)</name>
        <dbReference type="ChEBI" id="CHEBI:57540"/>
    </ligand>
</feature>
<dbReference type="PROSITE" id="PS00974">
    <property type="entry name" value="MANNITOL_DHGENASE"/>
    <property type="match status" value="1"/>
</dbReference>
<comment type="similarity">
    <text evidence="1 7">Belongs to the mannitol dehydrogenase family.</text>
</comment>
<dbReference type="NCBIfam" id="NF002649">
    <property type="entry name" value="PRK02318.2-1"/>
    <property type="match status" value="1"/>
</dbReference>
<evidence type="ECO:0000256" key="1">
    <source>
        <dbReference type="ARBA" id="ARBA00006541"/>
    </source>
</evidence>
<dbReference type="AlphaFoldDB" id="A0A150F569"/>
<evidence type="ECO:0000313" key="10">
    <source>
        <dbReference type="EMBL" id="KXZ15621.1"/>
    </source>
</evidence>
<reference evidence="11" key="1">
    <citation type="submission" date="2016-02" db="EMBL/GenBank/DDBJ databases">
        <authorList>
            <person name="Dunlap C."/>
        </authorList>
    </citation>
    <scope>NUCLEOTIDE SEQUENCE [LARGE SCALE GENOMIC DNA]</scope>
    <source>
        <strain evidence="11">NRRL B-41092</strain>
    </source>
</reference>
<evidence type="ECO:0000256" key="6">
    <source>
        <dbReference type="ARBA" id="ARBA00048615"/>
    </source>
</evidence>
<comment type="catalytic activity">
    <reaction evidence="6 7">
        <text>D-mannitol 1-phosphate + NAD(+) = beta-D-fructose 6-phosphate + NADH + H(+)</text>
        <dbReference type="Rhea" id="RHEA:19661"/>
        <dbReference type="ChEBI" id="CHEBI:15378"/>
        <dbReference type="ChEBI" id="CHEBI:57540"/>
        <dbReference type="ChEBI" id="CHEBI:57634"/>
        <dbReference type="ChEBI" id="CHEBI:57945"/>
        <dbReference type="ChEBI" id="CHEBI:61381"/>
        <dbReference type="EC" id="1.1.1.17"/>
    </reaction>
</comment>
<dbReference type="GO" id="GO:0019592">
    <property type="term" value="P:mannitol catabolic process"/>
    <property type="evidence" value="ECO:0007669"/>
    <property type="project" value="TreeGrafter"/>
</dbReference>
<dbReference type="OrthoDB" id="271711at2"/>
<dbReference type="InterPro" id="IPR013131">
    <property type="entry name" value="Mannitol_DH_N"/>
</dbReference>
<feature type="domain" description="Mannitol dehydrogenase N-terminal" evidence="8">
    <location>
        <begin position="1"/>
        <end position="194"/>
    </location>
</feature>
<feature type="domain" description="Mannitol dehydrogenase C-terminal" evidence="9">
    <location>
        <begin position="202"/>
        <end position="338"/>
    </location>
</feature>
<dbReference type="Pfam" id="PF01232">
    <property type="entry name" value="Mannitol_dh"/>
    <property type="match status" value="1"/>
</dbReference>
<evidence type="ECO:0000259" key="8">
    <source>
        <dbReference type="Pfam" id="PF01232"/>
    </source>
</evidence>
<dbReference type="SUPFAM" id="SSF51735">
    <property type="entry name" value="NAD(P)-binding Rossmann-fold domains"/>
    <property type="match status" value="1"/>
</dbReference>
<dbReference type="NCBIfam" id="NF002646">
    <property type="entry name" value="PRK02318.1-2"/>
    <property type="match status" value="1"/>
</dbReference>
<dbReference type="STRING" id="1793963.AXI58_02500"/>
<dbReference type="InterPro" id="IPR036291">
    <property type="entry name" value="NAD(P)-bd_dom_sf"/>
</dbReference>
<dbReference type="NCBIfam" id="NF002647">
    <property type="entry name" value="PRK02318.1-3"/>
    <property type="match status" value="1"/>
</dbReference>
<evidence type="ECO:0000256" key="7">
    <source>
        <dbReference type="HAMAP-Rule" id="MF_00196"/>
    </source>
</evidence>
<dbReference type="EC" id="1.1.1.17" evidence="2 7"/>
<dbReference type="PANTHER" id="PTHR30524:SF0">
    <property type="entry name" value="ALTRONATE OXIDOREDUCTASE-RELATED"/>
    <property type="match status" value="1"/>
</dbReference>
<dbReference type="InterPro" id="IPR008927">
    <property type="entry name" value="6-PGluconate_DH-like_C_sf"/>
</dbReference>
<accession>A0A150F569</accession>
<gene>
    <name evidence="7" type="primary">mtlD</name>
    <name evidence="10" type="ORF">AXI58_02500</name>
</gene>
<evidence type="ECO:0000256" key="3">
    <source>
        <dbReference type="ARBA" id="ARBA00016219"/>
    </source>
</evidence>
<comment type="caution">
    <text evidence="10">The sequence shown here is derived from an EMBL/GenBank/DDBJ whole genome shotgun (WGS) entry which is preliminary data.</text>
</comment>
<keyword evidence="11" id="KW-1185">Reference proteome</keyword>
<dbReference type="InterPro" id="IPR013118">
    <property type="entry name" value="Mannitol_DH_C"/>
</dbReference>
<evidence type="ECO:0000256" key="5">
    <source>
        <dbReference type="ARBA" id="ARBA00023027"/>
    </source>
</evidence>
<dbReference type="EMBL" id="LSBA01000034">
    <property type="protein sequence ID" value="KXZ15621.1"/>
    <property type="molecule type" value="Genomic_DNA"/>
</dbReference>
<dbReference type="PRINTS" id="PR00084">
    <property type="entry name" value="MTLDHDRGNASE"/>
</dbReference>
<dbReference type="GO" id="GO:0005829">
    <property type="term" value="C:cytosol"/>
    <property type="evidence" value="ECO:0007669"/>
    <property type="project" value="TreeGrafter"/>
</dbReference>
<protein>
    <recommendedName>
        <fullName evidence="3 7">Mannitol-1-phosphate 5-dehydrogenase</fullName>
        <ecNumber evidence="2 7">1.1.1.17</ecNumber>
    </recommendedName>
</protein>
<dbReference type="Proteomes" id="UP000075430">
    <property type="component" value="Unassembled WGS sequence"/>
</dbReference>
<name>A0A150F569_9BACI</name>
<dbReference type="SUPFAM" id="SSF48179">
    <property type="entry name" value="6-phosphogluconate dehydrogenase C-terminal domain-like"/>
    <property type="match status" value="1"/>
</dbReference>
<dbReference type="Pfam" id="PF08125">
    <property type="entry name" value="Mannitol_dh_C"/>
    <property type="match status" value="1"/>
</dbReference>
<dbReference type="InterPro" id="IPR023028">
    <property type="entry name" value="Mannitol_1_phos_5_DH"/>
</dbReference>
<keyword evidence="5 7" id="KW-0520">NAD</keyword>
<dbReference type="PANTHER" id="PTHR30524">
    <property type="entry name" value="MANNITOL-1-PHOSPHATE 5-DEHYDROGENASE"/>
    <property type="match status" value="1"/>
</dbReference>
<keyword evidence="4 7" id="KW-0560">Oxidoreductase</keyword>
<sequence>MIALHFGAGNIGRGFIGALLHQSGYEVVFADVNETMISHLNEKREYTVELADGGRKTEKIGPVSAINSAVQEEELYRLINDAEIITTAVGPGVLKFIAPSIAEGLKRRTASQPLNIIACENMIGGSSFLKKEVYKHLSEAEQEKVSRAVGFPDSAVDRIVPIQHHEDPLKVSVEPFFEWVIDQTGFNGEPPVIEGALFVAELTPFIERKLYTVNTGHAVTAYVGYQRGLKTVKDAIDHPEIRRVVHAALSETGEYLVKTYGFKPADHEQYIKKIIGRFENEYITDDVTRVARSPLRKLGPNDRLVGPAKKIKEPNALAEGIAAALRFDYKDDPEAAELQKLIAEKGTSGVLQDVCGIQPHEPLHGIVLKKLNQ</sequence>
<evidence type="ECO:0000313" key="11">
    <source>
        <dbReference type="Proteomes" id="UP000075430"/>
    </source>
</evidence>
<dbReference type="InterPro" id="IPR023027">
    <property type="entry name" value="Mannitol_DH_CS"/>
</dbReference>
<evidence type="ECO:0000259" key="9">
    <source>
        <dbReference type="Pfam" id="PF08125"/>
    </source>
</evidence>
<dbReference type="Gene3D" id="1.10.1040.10">
    <property type="entry name" value="N-(1-d-carboxylethyl)-l-norvaline Dehydrogenase, domain 2"/>
    <property type="match status" value="1"/>
</dbReference>
<evidence type="ECO:0000256" key="2">
    <source>
        <dbReference type="ARBA" id="ARBA00012939"/>
    </source>
</evidence>
<dbReference type="InterPro" id="IPR013328">
    <property type="entry name" value="6PGD_dom2"/>
</dbReference>
<dbReference type="Gene3D" id="3.40.50.720">
    <property type="entry name" value="NAD(P)-binding Rossmann-like Domain"/>
    <property type="match status" value="1"/>
</dbReference>
<dbReference type="RefSeq" id="WP_061522810.1">
    <property type="nucleotide sequence ID" value="NZ_JARLZY010000024.1"/>
</dbReference>
<dbReference type="HAMAP" id="MF_00196">
    <property type="entry name" value="Mannitol_dehydrog"/>
    <property type="match status" value="1"/>
</dbReference>
<evidence type="ECO:0000256" key="4">
    <source>
        <dbReference type="ARBA" id="ARBA00023002"/>
    </source>
</evidence>
<organism evidence="10 11">
    <name type="scientific">Bacillus nakamurai</name>
    <dbReference type="NCBI Taxonomy" id="1793963"/>
    <lineage>
        <taxon>Bacteria</taxon>
        <taxon>Bacillati</taxon>
        <taxon>Bacillota</taxon>
        <taxon>Bacilli</taxon>
        <taxon>Bacillales</taxon>
        <taxon>Bacillaceae</taxon>
        <taxon>Bacillus</taxon>
    </lineage>
</organism>
<dbReference type="InterPro" id="IPR000669">
    <property type="entry name" value="Mannitol_DH"/>
</dbReference>
<proteinExistence type="inferred from homology"/>
<dbReference type="GO" id="GO:0008926">
    <property type="term" value="F:mannitol-1-phosphate 5-dehydrogenase activity"/>
    <property type="evidence" value="ECO:0007669"/>
    <property type="project" value="UniProtKB-UniRule"/>
</dbReference>